<evidence type="ECO:0000259" key="3">
    <source>
        <dbReference type="SMART" id="SM01119"/>
    </source>
</evidence>
<dbReference type="RefSeq" id="WP_089886794.1">
    <property type="nucleotide sequence ID" value="NZ_FNGV01000002.1"/>
</dbReference>
<dbReference type="Gene3D" id="2.40.37.20">
    <property type="entry name" value="D-serine dehydratase-like domain"/>
    <property type="match status" value="1"/>
</dbReference>
<dbReference type="SMART" id="SM01119">
    <property type="entry name" value="D-ser_dehydrat"/>
    <property type="match status" value="1"/>
</dbReference>
<dbReference type="Proteomes" id="UP000199440">
    <property type="component" value="Unassembled WGS sequence"/>
</dbReference>
<dbReference type="CDD" id="cd06821">
    <property type="entry name" value="PLPDE_III_D-TA"/>
    <property type="match status" value="1"/>
</dbReference>
<evidence type="ECO:0000313" key="5">
    <source>
        <dbReference type="Proteomes" id="UP000199440"/>
    </source>
</evidence>
<dbReference type="InterPro" id="IPR026956">
    <property type="entry name" value="D-ser_dehydrat-like_dom"/>
</dbReference>
<organism evidence="4 5">
    <name type="scientific">Kriegella aquimaris</name>
    <dbReference type="NCBI Taxonomy" id="192904"/>
    <lineage>
        <taxon>Bacteria</taxon>
        <taxon>Pseudomonadati</taxon>
        <taxon>Bacteroidota</taxon>
        <taxon>Flavobacteriia</taxon>
        <taxon>Flavobacteriales</taxon>
        <taxon>Flavobacteriaceae</taxon>
        <taxon>Kriegella</taxon>
    </lineage>
</organism>
<dbReference type="GO" id="GO:0008721">
    <property type="term" value="F:D-serine ammonia-lyase activity"/>
    <property type="evidence" value="ECO:0007669"/>
    <property type="project" value="TreeGrafter"/>
</dbReference>
<reference evidence="4 5" key="1">
    <citation type="submission" date="2016-10" db="EMBL/GenBank/DDBJ databases">
        <authorList>
            <person name="de Groot N.N."/>
        </authorList>
    </citation>
    <scope>NUCLEOTIDE SEQUENCE [LARGE SCALE GENOMIC DNA]</scope>
    <source>
        <strain evidence="4 5">DSM 19886</strain>
    </source>
</reference>
<keyword evidence="2" id="KW-0456">Lyase</keyword>
<dbReference type="InterPro" id="IPR042208">
    <property type="entry name" value="D-ser_dehydrat-like_sf"/>
</dbReference>
<dbReference type="EMBL" id="FNGV01000002">
    <property type="protein sequence ID" value="SDL70163.1"/>
    <property type="molecule type" value="Genomic_DNA"/>
</dbReference>
<keyword evidence="5" id="KW-1185">Reference proteome</keyword>
<dbReference type="PANTHER" id="PTHR28004">
    <property type="entry name" value="ZGC:162816-RELATED"/>
    <property type="match status" value="1"/>
</dbReference>
<dbReference type="PANTHER" id="PTHR28004:SF2">
    <property type="entry name" value="D-SERINE DEHYDRATASE"/>
    <property type="match status" value="1"/>
</dbReference>
<dbReference type="InterPro" id="IPR051466">
    <property type="entry name" value="D-amino_acid_metab_enzyme"/>
</dbReference>
<dbReference type="Pfam" id="PF01168">
    <property type="entry name" value="Ala_racemase_N"/>
    <property type="match status" value="1"/>
</dbReference>
<proteinExistence type="inferred from homology"/>
<dbReference type="Pfam" id="PF14031">
    <property type="entry name" value="D-ser_dehydrat"/>
    <property type="match status" value="1"/>
</dbReference>
<evidence type="ECO:0000313" key="4">
    <source>
        <dbReference type="EMBL" id="SDL70163.1"/>
    </source>
</evidence>
<comment type="similarity">
    <text evidence="1">Belongs to the DSD1 family.</text>
</comment>
<dbReference type="SUPFAM" id="SSF51419">
    <property type="entry name" value="PLP-binding barrel"/>
    <property type="match status" value="1"/>
</dbReference>
<protein>
    <submittedName>
        <fullName evidence="4">D-serine deaminase, pyridoxal phosphate-dependent</fullName>
    </submittedName>
</protein>
<dbReference type="InterPro" id="IPR001608">
    <property type="entry name" value="Ala_racemase_N"/>
</dbReference>
<accession>A0A1G9M7T3</accession>
<sequence>MDNQNWYKIEETRAIISPALLVYPDRISKNIRTMISIAGGTQNLRPHIKTHKMGEVIKMQLQQGIDKFKCATIAEAELLAQCGASDVLFAMQPVGANIDRFFKLMEKYPSTHFSALVDNSLVVNTLGEIAGAKDHKVRIWLDINNGMDRTGIRPGPEAVSLYESIGVHPYLKAEGLHVYDGHIRSSNLDERTKICDQAFEAVSELRNTLIAKGTTAPKIVAGGSPTFSIHAKRENVETSPGTTLLWDAGYGNLFPDLPFLPAAVLLTRVISLPKENTMCLDLGHKSIAPEMAFPRVKILDIEDSEQIGQSEEHLVVEHNKPGQHNVGDVHYAIPMHICPTVAKYENVLVVSAGKIVDKWHVDARNQKITI</sequence>
<dbReference type="OrthoDB" id="9788869at2"/>
<dbReference type="GO" id="GO:0036088">
    <property type="term" value="P:D-serine catabolic process"/>
    <property type="evidence" value="ECO:0007669"/>
    <property type="project" value="TreeGrafter"/>
</dbReference>
<dbReference type="Gene3D" id="3.20.20.10">
    <property type="entry name" value="Alanine racemase"/>
    <property type="match status" value="1"/>
</dbReference>
<dbReference type="InterPro" id="IPR029066">
    <property type="entry name" value="PLP-binding_barrel"/>
</dbReference>
<feature type="domain" description="D-serine dehydratase-like" evidence="3">
    <location>
        <begin position="262"/>
        <end position="351"/>
    </location>
</feature>
<evidence type="ECO:0000256" key="1">
    <source>
        <dbReference type="ARBA" id="ARBA00005323"/>
    </source>
</evidence>
<dbReference type="STRING" id="192904.SAMN04488514_102402"/>
<dbReference type="AlphaFoldDB" id="A0A1G9M7T3"/>
<evidence type="ECO:0000256" key="2">
    <source>
        <dbReference type="ARBA" id="ARBA00023239"/>
    </source>
</evidence>
<name>A0A1G9M7T3_9FLAO</name>
<gene>
    <name evidence="4" type="ORF">SAMN04488514_102402</name>
</gene>